<evidence type="ECO:0000313" key="1">
    <source>
        <dbReference type="EMBL" id="QOX65315.1"/>
    </source>
</evidence>
<accession>A0ACD1AFP7</accession>
<dbReference type="Proteomes" id="UP000594014">
    <property type="component" value="Chromosome"/>
</dbReference>
<keyword evidence="2" id="KW-1185">Reference proteome</keyword>
<dbReference type="EMBL" id="CP042469">
    <property type="protein sequence ID" value="QOX65315.1"/>
    <property type="molecule type" value="Genomic_DNA"/>
</dbReference>
<organism evidence="1 2">
    <name type="scientific">Anoxybacterium hadale</name>
    <dbReference type="NCBI Taxonomy" id="3408580"/>
    <lineage>
        <taxon>Bacteria</taxon>
        <taxon>Bacillati</taxon>
        <taxon>Bacillota</taxon>
        <taxon>Clostridia</taxon>
        <taxon>Peptostreptococcales</taxon>
        <taxon>Anaerovoracaceae</taxon>
        <taxon>Anoxybacterium</taxon>
    </lineage>
</organism>
<gene>
    <name evidence="1" type="ORF">FRZ06_19130</name>
</gene>
<reference evidence="1" key="1">
    <citation type="submission" date="2019-08" db="EMBL/GenBank/DDBJ databases">
        <title>Genome sequence of Clostridiales bacterium MT110.</title>
        <authorList>
            <person name="Cao J."/>
        </authorList>
    </citation>
    <scope>NUCLEOTIDE SEQUENCE</scope>
    <source>
        <strain evidence="1">MT110</strain>
    </source>
</reference>
<name>A0ACD1AFP7_9FIRM</name>
<protein>
    <submittedName>
        <fullName evidence="1">Transketolase</fullName>
    </submittedName>
</protein>
<sequence>MPIAPSEKLRLLDTAKELRLTLIDVMAWSGGSHIGGSLSIVDILTILYFKYLKVDPQNPQWEDRDRVVLSKGHAGAGYIPVLAQKGFFPKEELKSFNHFGSAFAMHPDSNKVIGCDVSTGSLGHGLSIAAGLGLGSRYLKQEYKTVCILGDGECCEGSVWEAAMSVAQFKLTNVITVVDRNRLMIDGFTEEIMALEPFADKWRSFGFEVLEIDGHDFDQLDAAFEKAWSALEKPVLILANTVKGKGVDFMENNVVYHYASGDSAVCERAKASILKGGQ</sequence>
<evidence type="ECO:0000313" key="2">
    <source>
        <dbReference type="Proteomes" id="UP000594014"/>
    </source>
</evidence>
<proteinExistence type="predicted"/>